<comment type="similarity">
    <text evidence="1">Belongs to the LysR transcriptional regulatory family.</text>
</comment>
<dbReference type="Pfam" id="PF00126">
    <property type="entry name" value="HTH_1"/>
    <property type="match status" value="1"/>
</dbReference>
<evidence type="ECO:0000256" key="4">
    <source>
        <dbReference type="ARBA" id="ARBA00023163"/>
    </source>
</evidence>
<sequence>MSPLDDLAFFQQLAATGSLTDTARELGVSLSTVSKRLKQLEARLGVALAHRTTRSLTLTAEGELYRARGVAILEELNELEEHLVSRQAVLQGRLRINATFGFGRHHIAPILSQFCRQHPALQGLLELTNFPVSLHDQGFDLSIRIGEPPDSRLIARRILPNRRVLCASPSYIQTSGVPETPADLARFSCLLIRENEADYAVWRLEHRTETRPVEAIKVSGGLASNDGDVIKRMALDGHGLLFRSWWHVHEDLARGDLVEVLPEWQGLRADFYAVYPQSRYLPVRVKAFMDYLTESMQGRIPPQESTGPVKL</sequence>
<evidence type="ECO:0000256" key="3">
    <source>
        <dbReference type="ARBA" id="ARBA00023125"/>
    </source>
</evidence>
<dbReference type="SUPFAM" id="SSF53850">
    <property type="entry name" value="Periplasmic binding protein-like II"/>
    <property type="match status" value="1"/>
</dbReference>
<evidence type="ECO:0000313" key="6">
    <source>
        <dbReference type="EMBL" id="MFC3853739.1"/>
    </source>
</evidence>
<dbReference type="PANTHER" id="PTHR30537:SF5">
    <property type="entry name" value="HTH-TYPE TRANSCRIPTIONAL ACTIVATOR TTDR-RELATED"/>
    <property type="match status" value="1"/>
</dbReference>
<protein>
    <submittedName>
        <fullName evidence="6">LysR family transcriptional regulator</fullName>
    </submittedName>
</protein>
<dbReference type="InterPro" id="IPR036388">
    <property type="entry name" value="WH-like_DNA-bd_sf"/>
</dbReference>
<dbReference type="Pfam" id="PF03466">
    <property type="entry name" value="LysR_substrate"/>
    <property type="match status" value="1"/>
</dbReference>
<evidence type="ECO:0000256" key="2">
    <source>
        <dbReference type="ARBA" id="ARBA00023015"/>
    </source>
</evidence>
<proteinExistence type="inferred from homology"/>
<gene>
    <name evidence="6" type="ORF">ACFOOG_12920</name>
</gene>
<dbReference type="Gene3D" id="3.40.190.290">
    <property type="match status" value="1"/>
</dbReference>
<name>A0ABV7ZYW2_9GAMM</name>
<dbReference type="EMBL" id="JBHRYR010000003">
    <property type="protein sequence ID" value="MFC3853739.1"/>
    <property type="molecule type" value="Genomic_DNA"/>
</dbReference>
<dbReference type="InterPro" id="IPR005119">
    <property type="entry name" value="LysR_subst-bd"/>
</dbReference>
<dbReference type="PANTHER" id="PTHR30537">
    <property type="entry name" value="HTH-TYPE TRANSCRIPTIONAL REGULATOR"/>
    <property type="match status" value="1"/>
</dbReference>
<evidence type="ECO:0000313" key="7">
    <source>
        <dbReference type="Proteomes" id="UP001595617"/>
    </source>
</evidence>
<organism evidence="6 7">
    <name type="scientific">Saccharospirillum mangrovi</name>
    <dbReference type="NCBI Taxonomy" id="2161747"/>
    <lineage>
        <taxon>Bacteria</taxon>
        <taxon>Pseudomonadati</taxon>
        <taxon>Pseudomonadota</taxon>
        <taxon>Gammaproteobacteria</taxon>
        <taxon>Oceanospirillales</taxon>
        <taxon>Saccharospirillaceae</taxon>
        <taxon>Saccharospirillum</taxon>
    </lineage>
</organism>
<evidence type="ECO:0000256" key="1">
    <source>
        <dbReference type="ARBA" id="ARBA00009437"/>
    </source>
</evidence>
<keyword evidence="7" id="KW-1185">Reference proteome</keyword>
<dbReference type="Gene3D" id="1.10.10.10">
    <property type="entry name" value="Winged helix-like DNA-binding domain superfamily/Winged helix DNA-binding domain"/>
    <property type="match status" value="1"/>
</dbReference>
<dbReference type="InterPro" id="IPR036390">
    <property type="entry name" value="WH_DNA-bd_sf"/>
</dbReference>
<keyword evidence="2" id="KW-0805">Transcription regulation</keyword>
<feature type="domain" description="HTH lysR-type" evidence="5">
    <location>
        <begin position="1"/>
        <end position="59"/>
    </location>
</feature>
<dbReference type="InterPro" id="IPR058163">
    <property type="entry name" value="LysR-type_TF_proteobact-type"/>
</dbReference>
<accession>A0ABV7ZYW2</accession>
<dbReference type="RefSeq" id="WP_380697174.1">
    <property type="nucleotide sequence ID" value="NZ_JBHRYR010000003.1"/>
</dbReference>
<dbReference type="SUPFAM" id="SSF46785">
    <property type="entry name" value="Winged helix' DNA-binding domain"/>
    <property type="match status" value="1"/>
</dbReference>
<keyword evidence="4" id="KW-0804">Transcription</keyword>
<dbReference type="PROSITE" id="PS50931">
    <property type="entry name" value="HTH_LYSR"/>
    <property type="match status" value="1"/>
</dbReference>
<keyword evidence="3" id="KW-0238">DNA-binding</keyword>
<dbReference type="InterPro" id="IPR000847">
    <property type="entry name" value="LysR_HTH_N"/>
</dbReference>
<evidence type="ECO:0000259" key="5">
    <source>
        <dbReference type="PROSITE" id="PS50931"/>
    </source>
</evidence>
<dbReference type="CDD" id="cd08479">
    <property type="entry name" value="PBP2_CrgA_like_9"/>
    <property type="match status" value="1"/>
</dbReference>
<comment type="caution">
    <text evidence="6">The sequence shown here is derived from an EMBL/GenBank/DDBJ whole genome shotgun (WGS) entry which is preliminary data.</text>
</comment>
<dbReference type="Proteomes" id="UP001595617">
    <property type="component" value="Unassembled WGS sequence"/>
</dbReference>
<reference evidence="7" key="1">
    <citation type="journal article" date="2019" name="Int. J. Syst. Evol. Microbiol.">
        <title>The Global Catalogue of Microorganisms (GCM) 10K type strain sequencing project: providing services to taxonomists for standard genome sequencing and annotation.</title>
        <authorList>
            <consortium name="The Broad Institute Genomics Platform"/>
            <consortium name="The Broad Institute Genome Sequencing Center for Infectious Disease"/>
            <person name="Wu L."/>
            <person name="Ma J."/>
        </authorList>
    </citation>
    <scope>NUCLEOTIDE SEQUENCE [LARGE SCALE GENOMIC DNA]</scope>
    <source>
        <strain evidence="7">IBRC 10765</strain>
    </source>
</reference>